<dbReference type="FunFam" id="2.10.25.10:FF:000055">
    <property type="entry name" value="alpha-tectorin isoform X1"/>
    <property type="match status" value="1"/>
</dbReference>
<dbReference type="InterPro" id="IPR002172">
    <property type="entry name" value="LDrepeatLR_classA_rpt"/>
</dbReference>
<evidence type="ECO:0000259" key="18">
    <source>
        <dbReference type="PROSITE" id="PS50923"/>
    </source>
</evidence>
<dbReference type="CDD" id="cd19941">
    <property type="entry name" value="TIL"/>
    <property type="match status" value="5"/>
</dbReference>
<dbReference type="PROSITE" id="PS00022">
    <property type="entry name" value="EGF_1"/>
    <property type="match status" value="2"/>
</dbReference>
<feature type="disulfide bond" evidence="10">
    <location>
        <begin position="262"/>
        <end position="272"/>
    </location>
</feature>
<dbReference type="PROSITE" id="PS50184">
    <property type="entry name" value="VWFC_2"/>
    <property type="match status" value="1"/>
</dbReference>
<feature type="domain" description="EGF-like" evidence="16">
    <location>
        <begin position="259"/>
        <end position="290"/>
    </location>
</feature>
<evidence type="ECO:0000256" key="9">
    <source>
        <dbReference type="PROSITE-ProRule" id="PRU00039"/>
    </source>
</evidence>
<feature type="region of interest" description="Disordered" evidence="12">
    <location>
        <begin position="57"/>
        <end position="77"/>
    </location>
</feature>
<keyword evidence="6" id="KW-0722">Serine protease inhibitor</keyword>
<dbReference type="PANTHER" id="PTHR11339:SF386">
    <property type="entry name" value="HEMOLECTIN, ISOFORM A"/>
    <property type="match status" value="1"/>
</dbReference>
<comment type="caution">
    <text evidence="10">Lacks conserved residue(s) required for the propagation of feature annotation.</text>
</comment>
<dbReference type="InterPro" id="IPR001007">
    <property type="entry name" value="VWF_dom"/>
</dbReference>
<feature type="domain" description="Sushi" evidence="18">
    <location>
        <begin position="198"/>
        <end position="260"/>
    </location>
</feature>
<dbReference type="SMART" id="SM00231">
    <property type="entry name" value="FA58C"/>
    <property type="match status" value="2"/>
</dbReference>
<dbReference type="PROSITE" id="PS01225">
    <property type="entry name" value="CTCK_2"/>
    <property type="match status" value="1"/>
</dbReference>
<dbReference type="Pfam" id="PF01826">
    <property type="entry name" value="TIL"/>
    <property type="match status" value="4"/>
</dbReference>
<dbReference type="InterPro" id="IPR002919">
    <property type="entry name" value="TIL_dom"/>
</dbReference>
<keyword evidence="13" id="KW-0732">Signal</keyword>
<keyword evidence="8" id="KW-0325">Glycoprotein</keyword>
<evidence type="ECO:0000256" key="12">
    <source>
        <dbReference type="SAM" id="MobiDB-lite"/>
    </source>
</evidence>
<dbReference type="Pfam" id="PF00094">
    <property type="entry name" value="VWD"/>
    <property type="match status" value="5"/>
</dbReference>
<feature type="domain" description="CTCK" evidence="14">
    <location>
        <begin position="3641"/>
        <end position="3737"/>
    </location>
</feature>
<dbReference type="PROSITE" id="PS01286">
    <property type="entry name" value="FA58C_2"/>
    <property type="match status" value="1"/>
</dbReference>
<organism evidence="20">
    <name type="scientific">Cacopsylla melanoneura</name>
    <dbReference type="NCBI Taxonomy" id="428564"/>
    <lineage>
        <taxon>Eukaryota</taxon>
        <taxon>Metazoa</taxon>
        <taxon>Ecdysozoa</taxon>
        <taxon>Arthropoda</taxon>
        <taxon>Hexapoda</taxon>
        <taxon>Insecta</taxon>
        <taxon>Pterygota</taxon>
        <taxon>Neoptera</taxon>
        <taxon>Paraneoptera</taxon>
        <taxon>Hemiptera</taxon>
        <taxon>Sternorrhyncha</taxon>
        <taxon>Psylloidea</taxon>
        <taxon>Psyllidae</taxon>
        <taxon>Psyllinae</taxon>
        <taxon>Cacopsylla</taxon>
    </lineage>
</organism>
<evidence type="ECO:0000256" key="6">
    <source>
        <dbReference type="ARBA" id="ARBA00022900"/>
    </source>
</evidence>
<dbReference type="InterPro" id="IPR001846">
    <property type="entry name" value="VWF_type-D"/>
</dbReference>
<dbReference type="InterPro" id="IPR006207">
    <property type="entry name" value="Cys_knot_C"/>
</dbReference>
<evidence type="ECO:0000259" key="14">
    <source>
        <dbReference type="PROSITE" id="PS01225"/>
    </source>
</evidence>
<comment type="subcellular location">
    <subcellularLocation>
        <location evidence="1">Secreted</location>
        <location evidence="1">Extracellular space</location>
    </subcellularLocation>
</comment>
<evidence type="ECO:0000259" key="17">
    <source>
        <dbReference type="PROSITE" id="PS50184"/>
    </source>
</evidence>
<feature type="domain" description="VWFD" evidence="19">
    <location>
        <begin position="409"/>
        <end position="583"/>
    </location>
</feature>
<dbReference type="SUPFAM" id="SSF57567">
    <property type="entry name" value="Serine protease inhibitors"/>
    <property type="match status" value="5"/>
</dbReference>
<dbReference type="GO" id="GO:0004867">
    <property type="term" value="F:serine-type endopeptidase inhibitor activity"/>
    <property type="evidence" value="ECO:0007669"/>
    <property type="project" value="UniProtKB-KW"/>
</dbReference>
<dbReference type="SMART" id="SM00192">
    <property type="entry name" value="LDLa"/>
    <property type="match status" value="1"/>
</dbReference>
<feature type="region of interest" description="Disordered" evidence="12">
    <location>
        <begin position="1676"/>
        <end position="1705"/>
    </location>
</feature>
<dbReference type="SMART" id="SM00216">
    <property type="entry name" value="VWD"/>
    <property type="match status" value="5"/>
</dbReference>
<proteinExistence type="inferred from homology"/>
<feature type="domain" description="VWFD" evidence="19">
    <location>
        <begin position="770"/>
        <end position="953"/>
    </location>
</feature>
<dbReference type="SMART" id="SM00181">
    <property type="entry name" value="EGF"/>
    <property type="match status" value="5"/>
</dbReference>
<feature type="domain" description="F5/8 type C" evidence="15">
    <location>
        <begin position="2119"/>
        <end position="2269"/>
    </location>
</feature>
<feature type="domain" description="VWFD" evidence="19">
    <location>
        <begin position="2900"/>
        <end position="3092"/>
    </location>
</feature>
<evidence type="ECO:0000256" key="13">
    <source>
        <dbReference type="SAM" id="SignalP"/>
    </source>
</evidence>
<keyword evidence="4" id="KW-0646">Protease inhibitor</keyword>
<reference evidence="20" key="1">
    <citation type="submission" date="2021-05" db="EMBL/GenBank/DDBJ databases">
        <authorList>
            <person name="Alioto T."/>
            <person name="Alioto T."/>
            <person name="Gomez Garrido J."/>
        </authorList>
    </citation>
    <scope>NUCLEOTIDE SEQUENCE</scope>
</reference>
<evidence type="ECO:0000256" key="5">
    <source>
        <dbReference type="ARBA" id="ARBA00022737"/>
    </source>
</evidence>
<dbReference type="InterPro" id="IPR000421">
    <property type="entry name" value="FA58C"/>
</dbReference>
<evidence type="ECO:0000313" key="20">
    <source>
        <dbReference type="EMBL" id="CAG6606072.1"/>
    </source>
</evidence>
<protein>
    <submittedName>
        <fullName evidence="20">Hemocytin</fullName>
    </submittedName>
</protein>
<evidence type="ECO:0000256" key="2">
    <source>
        <dbReference type="ARBA" id="ARBA00007611"/>
    </source>
</evidence>
<feature type="domain" description="VWFD" evidence="19">
    <location>
        <begin position="1259"/>
        <end position="1431"/>
    </location>
</feature>
<dbReference type="PROSITE" id="PS01208">
    <property type="entry name" value="VWFC_1"/>
    <property type="match status" value="1"/>
</dbReference>
<keyword evidence="7 10" id="KW-1015">Disulfide bond</keyword>
<dbReference type="SMART" id="SM00214">
    <property type="entry name" value="VWC"/>
    <property type="match status" value="5"/>
</dbReference>
<feature type="signal peptide" evidence="13">
    <location>
        <begin position="1"/>
        <end position="16"/>
    </location>
</feature>
<dbReference type="SUPFAM" id="SSF49785">
    <property type="entry name" value="Galactose-binding domain-like"/>
    <property type="match status" value="2"/>
</dbReference>
<dbReference type="SMART" id="SM00215">
    <property type="entry name" value="VWC_out"/>
    <property type="match status" value="4"/>
</dbReference>
<dbReference type="InterPro" id="IPR008979">
    <property type="entry name" value="Galactose-bd-like_sf"/>
</dbReference>
<dbReference type="SMART" id="SM00041">
    <property type="entry name" value="CT"/>
    <property type="match status" value="1"/>
</dbReference>
<dbReference type="InterPro" id="IPR014853">
    <property type="entry name" value="VWF/SSPO/ZAN-like_Cys-rich_dom"/>
</dbReference>
<evidence type="ECO:0000259" key="16">
    <source>
        <dbReference type="PROSITE" id="PS50026"/>
    </source>
</evidence>
<evidence type="ECO:0000259" key="15">
    <source>
        <dbReference type="PROSITE" id="PS50022"/>
    </source>
</evidence>
<feature type="region of interest" description="Disordered" evidence="12">
    <location>
        <begin position="2094"/>
        <end position="2115"/>
    </location>
</feature>
<feature type="domain" description="F5/8 type C" evidence="15">
    <location>
        <begin position="1938"/>
        <end position="2088"/>
    </location>
</feature>
<accession>A0A8D8LIM2</accession>
<evidence type="ECO:0000259" key="19">
    <source>
        <dbReference type="PROSITE" id="PS51233"/>
    </source>
</evidence>
<dbReference type="EMBL" id="HBUF01001941">
    <property type="protein sequence ID" value="CAG6606072.1"/>
    <property type="molecule type" value="Transcribed_RNA"/>
</dbReference>
<dbReference type="PROSITE" id="PS50026">
    <property type="entry name" value="EGF_3"/>
    <property type="match status" value="1"/>
</dbReference>
<dbReference type="CDD" id="cd00057">
    <property type="entry name" value="FA58C"/>
    <property type="match status" value="2"/>
</dbReference>
<dbReference type="GO" id="GO:0005615">
    <property type="term" value="C:extracellular space"/>
    <property type="evidence" value="ECO:0007669"/>
    <property type="project" value="TreeGrafter"/>
</dbReference>
<evidence type="ECO:0000256" key="3">
    <source>
        <dbReference type="ARBA" id="ARBA00009456"/>
    </source>
</evidence>
<evidence type="ECO:0000256" key="11">
    <source>
        <dbReference type="PROSITE-ProRule" id="PRU00302"/>
    </source>
</evidence>
<dbReference type="GO" id="GO:0031012">
    <property type="term" value="C:extracellular matrix"/>
    <property type="evidence" value="ECO:0007669"/>
    <property type="project" value="TreeGrafter"/>
</dbReference>
<evidence type="ECO:0000256" key="8">
    <source>
        <dbReference type="ARBA" id="ARBA00023180"/>
    </source>
</evidence>
<comment type="similarity">
    <text evidence="2">Belongs to the serine protease inhibitor-like (TIL domain-containing) family.</text>
</comment>
<dbReference type="SMART" id="SM00832">
    <property type="entry name" value="C8"/>
    <property type="match status" value="5"/>
</dbReference>
<name>A0A8D8LIM2_9HEMI</name>
<evidence type="ECO:0000256" key="1">
    <source>
        <dbReference type="ARBA" id="ARBA00004239"/>
    </source>
</evidence>
<dbReference type="Pfam" id="PF23244">
    <property type="entry name" value="VWF"/>
    <property type="match status" value="2"/>
</dbReference>
<dbReference type="Pfam" id="PF08742">
    <property type="entry name" value="C8"/>
    <property type="match status" value="5"/>
</dbReference>
<dbReference type="InterPro" id="IPR000742">
    <property type="entry name" value="EGF"/>
</dbReference>
<feature type="domain" description="VWFD" evidence="19">
    <location>
        <begin position="2572"/>
        <end position="2747"/>
    </location>
</feature>
<dbReference type="InterPro" id="IPR036084">
    <property type="entry name" value="Ser_inhib-like_sf"/>
</dbReference>
<dbReference type="Gene3D" id="2.60.120.260">
    <property type="entry name" value="Galactose-binding domain-like"/>
    <property type="match status" value="2"/>
</dbReference>
<dbReference type="SUPFAM" id="SSF57603">
    <property type="entry name" value="FnI-like domain"/>
    <property type="match status" value="2"/>
</dbReference>
<dbReference type="PANTHER" id="PTHR11339">
    <property type="entry name" value="EXTRACELLULAR MATRIX GLYCOPROTEIN RELATED"/>
    <property type="match status" value="1"/>
</dbReference>
<dbReference type="InterPro" id="IPR050780">
    <property type="entry name" value="Mucin_vWF_Thrombospondin_sf"/>
</dbReference>
<dbReference type="GO" id="GO:0007399">
    <property type="term" value="P:nervous system development"/>
    <property type="evidence" value="ECO:0007669"/>
    <property type="project" value="UniProtKB-ARBA"/>
</dbReference>
<dbReference type="InterPro" id="IPR000436">
    <property type="entry name" value="Sushi_SCR_CCP_dom"/>
</dbReference>
<keyword evidence="11" id="KW-0768">Sushi</keyword>
<dbReference type="Gene3D" id="2.10.25.10">
    <property type="entry name" value="Laminin"/>
    <property type="match status" value="7"/>
</dbReference>
<feature type="disulfide bond" evidence="10">
    <location>
        <begin position="280"/>
        <end position="289"/>
    </location>
</feature>
<dbReference type="Pfam" id="PF00754">
    <property type="entry name" value="F5_F8_type_C"/>
    <property type="match status" value="2"/>
</dbReference>
<keyword evidence="5" id="KW-0677">Repeat</keyword>
<evidence type="ECO:0000256" key="10">
    <source>
        <dbReference type="PROSITE-ProRule" id="PRU00076"/>
    </source>
</evidence>
<evidence type="ECO:0000256" key="7">
    <source>
        <dbReference type="ARBA" id="ARBA00023157"/>
    </source>
</evidence>
<dbReference type="PROSITE" id="PS51233">
    <property type="entry name" value="VWFD"/>
    <property type="match status" value="5"/>
</dbReference>
<feature type="region of interest" description="Disordered" evidence="12">
    <location>
        <begin position="1899"/>
        <end position="1919"/>
    </location>
</feature>
<feature type="chain" id="PRO_5034307205" evidence="13">
    <location>
        <begin position="17"/>
        <end position="3755"/>
    </location>
</feature>
<feature type="disulfide bond" evidence="9">
    <location>
        <begin position="3677"/>
        <end position="3731"/>
    </location>
</feature>
<dbReference type="PROSITE" id="PS50923">
    <property type="entry name" value="SUSHI"/>
    <property type="match status" value="1"/>
</dbReference>
<feature type="disulfide bond" evidence="9">
    <location>
        <begin position="3681"/>
        <end position="3733"/>
    </location>
</feature>
<dbReference type="PROSITE" id="PS50022">
    <property type="entry name" value="FA58C_3"/>
    <property type="match status" value="2"/>
</dbReference>
<comment type="similarity">
    <text evidence="3">Belongs to the thrombospondin family.</text>
</comment>
<feature type="domain" description="VWFC" evidence="17">
    <location>
        <begin position="3225"/>
        <end position="3300"/>
    </location>
</feature>
<evidence type="ECO:0000256" key="4">
    <source>
        <dbReference type="ARBA" id="ARBA00022690"/>
    </source>
</evidence>
<keyword evidence="10" id="KW-0245">EGF-like domain</keyword>
<sequence length="3755" mass="414026">MNGFILLTCLTAVTSATYFDSADVEDFYDTGEESDSSSIISGGGEHGTAEDMLAKMMYGDPEPEPEPEPHHHGGHYSSKKKKVHIQHSYSGGFHESHHEHTKSDECLPFQAPMNSQVKCKKNKCIVSCMKDYQFPDASRTMMVSCLDGKWVIKDTLSDAIPHCEPICPSCQNGGYCSAPYTCTCKPNYFGPNCEFEKLPCSGFPSTPDNAHKVCTSEFCTVSCMEGYKFPDGSGVANIMCKNGHWTPARPDWHQVPSCQATCEPTCLNGGSCISLNTCQCPQSYRGPQCQYPIEVCDVKKLNFNGNYKCSGNSNSFSCVLNCPSGMQFESEPAGLYVCQYDQGRFMPDNIPRCVFDGELSHSHSIIKESIHTEYSSNSLSHSHSYPGGYKVKDIIDALFLVEIRSPAPSTCFIWNKRHVRTFDGVLYSFNKGLSCAYTLLKTDSLSIVADFDSPDSCAGVACVKQLTIYVGETKYKLGLDDLGQGVLSLKGKVISIPSQLDVLKVESSPDNNILVTLSSTGVTLLWNAQDLIKIHVTEAAWNKTSGLCGHIDGDATNDLAEVNNNVLGYLDKYKVSNLVNTCSEDSNHAGAGYEENTEEMKTRGHEFCKVLLEDSRFSQCRSVLPTHNYYQACLSDYSLCSGPHCGCSSLQYFAQDCLLRNSSWKISWRDENLCPITCSPDKVYSTCVPHIQASCSSETLTLDSDSDQCSEGCTCPSGTVLHNNTCIPKTQCPCTLRGKEYSPGEKIWKNCNTCSCQSGQWSCTTRQCPGVCSAIGDPHYKTFDGHKFNFMGKCSYTLVKAKNYSIEQENVACSGAISQAMGLSSMPGTPSCTRSVTINVGDIYEIKLKSNKVVLVNKEEVNTKLPLLIPHVAYIRYASSLFVQVELFDSVEVWWDGETRVYVKAPPQLFGQTKGLCGTFNDNQKDEFLTPEGDVEPDVNSFATKWQTNELCDNIRVERETEHPCDANVERKLMAQHMCKNITSNLFADCHLVVDPTPFYEDCLYDLCSCQGTPLAQCFCPILAAYAKECSHHGTPLEWRSSIRECGVQCPSGQEFQSCGNSCHRTCSDISHRLSCEVECVEGCNCGEGFTLNKYGECIPIGSCPCVSHGLEYPPHHKEIRPGVKGLQLCECKNAVWDCKLATEQEVATYPNESFERSTHCNASQHLVFTHCEPAEPITCHNMGKSPSVQHSPALCRAGCVCKQGYVLDSISKQCVLPTQCPCHHGGQSYQDGTVINEQCNTCTCQQGHWNCTKEECSGVCTAWGDSHFETFDARNFDFQGACEYVLVKGCANDDDEEAFVVVIEVVPCGSTGVSCSKSVKVSTGSKKNGESITLTRNKPLPEPGLYHKLSLREAGLFVFVELQEIGVTVQWDKGTRVSVTVSPKWKSKVKGLCGNYNDNEEDDFQSPSGGISEVSPMLFGDSWRVHPYCPPAVQVQDTCSKHPNRKLWALQQCNLLKSELFQPCHSEVPVDSYFERCVFDSCACDEGGDCECLCTALASYAEQCNAQGVHIRWRSQQLCPMQCDESCSHYEACISPCPVETCHNSLDYAKTLLLCQHQTCIEGCKLKPCPEGQIYNSTSNMTCVPKASCKHFCMRQGDKVFYEGDLMEEDECHSCYCSRNQKTCSGSPCTTQGPVVTTTTPTPTPTHPPTVDMNEQSLACRQGWSIWVNKDVSPSHKMKSRDEEPVPSFKELVSGDSGNSSEHGVCTASQASDIRCRTVHSHLGVKETGQNVECSLERGLICEGECDDYEVSVYCSCEQTTLPSVTTVKHEEKKTFVTEPVLIDTAEGCQGGVWKECLVECNQVCHSYQQKLFAEGECTSASHQCISGCWAWGDTNTKCPLGSMWREWGFCVKQSDCTCLSRNGTLVKPGGIVYENECELCQCLNNHYTCDTTICHSTTQPPPTTEQEPPRTTVEDTPTTQHNIIIIRSTVTPPASCALNITSLLDGLPSSAFTASSFIDGVSSLAKPENGRLSSTSSGTWKASTLDQHQYLDINLGQLEPVYGVRTRGSPEAYEFVTSFKVMFSSDGVSYSYVMDEEGETKIFRGPINNHDTVTSLFPQPIEAWHVRMNPLTWTNEIALNVDILGCKATPSPISTEETTRKPPTTIPTVGTTRGPVCKDEMGLQAGLMAAQQISTSSSQVGFKPQDLALTSSSAWSPFISSPHQWVQLDFLGDRILTGMSIRGGDVPNSIGKEEEWVEGFHVLYSKDEVEWNKIFDQDMSEKIFPGNFDASSVHTVLFDVPIKARYIRINPVKWHNGISLRLEVLGCFEAYPTTPPPTVPTPPPPAKIKDCPECPGLKSDISICVCQTNEFYDGENCVNKTQCPCFVGHMAYSVGTTYNTESCEQCTCSIGGIPTCHKKHCEKCPEGLRSKMSSSCECSCEPCPSGTKLCPTSNFCLNTTQWCDGVRDCPDDELNCADSSHKILVPTPPHIAQIRSCPAVSCPKGFVANMSSRSHEVEWSPFGGQSQSSFFKTEHKTVKHFVHKSGNSKSSMVVKRTHHIITEQIIQDIEGGSSGNDAECPEYQCVPVMDNKLTCALKPKCPEGYELFVERSEDGNCPVYFCRPCRLPDATCNVTSRTFHTFDNTEFKYDICSHVLAASKHGTWKITLKKSCAYIGQCSKSLTVHQFNQTIELFSNLTILYNGFQYNVAQVQKICDQEETFRIKQISDSYLVFASVLEFSIIWDSQGNVRLTVPATMSGSVVGLCGYFDGNRDNDKLTPDGQLALSSTEFGDSWRDNTTSSGECEIKVCPIEIQNKAWEFCKVLQKSPLDRCGSLLSVDRAISDCVESMCVCLESSVSNENECRCNTLSNYVATCKALDSSVDLSGWRLTHNCAVECPHPLVYNECFDRVCEPGCNDLMSSSDPCPIMPGHCFPGCYCPDGYVREGSQCVKPADCRDCVCDGFGKSHFLTFDKVDYSFSSNCSYILSETNDKFKHDSGVRVIVTNEPCHELSEETCVKSITILYKGKSVAVTTKSYNDLAVSFDQNEVIKFPHATDLFNASWIPGSGVEISLPEIHLNLIYSTQKRGFSLRVPSNLYYDATQGLCGSCNLNQTDDLALPNTTVAESIDQFVTEWKYIDINNTLGFNDVCSVATHEKECIPPASHVDPCLMLLDNVRFGRCHPVIDPTEYVARCHQSLCESQQVSVCSELEAYARECQHAGICLEWRSQDLCPYQCPLGLQYRACSLGCTETCDTYQMLREGNMCFNPMQEACVCPPGKVFQGDSCIEETRCSPCDSEGHYMGDEWHPTNCTTCRCLTISSVACEVTSCPLADTICAMGFRSVVVKGTEDQCCPSHICVPEPTSGPVCPDPQKPHCGPGQVLKLETLYNGCQEFICQCKPPSECDPVDVSMQDAELLPGMVKVINHSGCCPSLNIECRPESCPAPQVCPQHMVLTTTPGASCCPSYECNPPPFTCIHEFEYTSSELGGEQQLTLNERYTALKHVGEVWQDGPCRRCECLPGDTKAHCAVTYCPHQPISNDYVLVHTYSPNTCCPQYKAQACKHHGTEYSVGSTWHATPGDYCKNLTCVRDQNGEVTKVETVQSCNTECASGWRYERNPHACCGHCVAYACAVDNMVYEQGAVWHSDDKCTQFSCDKFGDQFQIVASSETCPDVSHCPENKLYQDGCCEKCNLTIENLSSCYPELVEADSSIRAVSVLVFSHGECTNKAPIPNLTQCRGPCSVSSSYNTYSNTYETSCQCCKATDYTMIDVTLTCEDSFEIIQSVQVPSKCSCNVCGGEIELRSSPGRAEKIISY</sequence>